<keyword evidence="5" id="KW-1185">Reference proteome</keyword>
<evidence type="ECO:0000313" key="5">
    <source>
        <dbReference type="Proteomes" id="UP001151760"/>
    </source>
</evidence>
<feature type="domain" description="Integrase catalytic" evidence="3">
    <location>
        <begin position="495"/>
        <end position="673"/>
    </location>
</feature>
<protein>
    <submittedName>
        <fullName evidence="4">Ribonuclease H-like domain-containing protein</fullName>
    </submittedName>
</protein>
<dbReference type="SUPFAM" id="SSF53098">
    <property type="entry name" value="Ribonuclease H-like"/>
    <property type="match status" value="1"/>
</dbReference>
<feature type="compositionally biased region" description="Basic and acidic residues" evidence="2">
    <location>
        <begin position="627"/>
        <end position="638"/>
    </location>
</feature>
<sequence>MNVEETSSKAMVAFDGAGFDWSFMANEEVPTNMALMAFSDSEVYNHKTCSDTCLKSFETLKTQYNNLRIEFNKSEFDLATYKRGLASVEEQLVFYKKNEVVFCDQIAILKIDASFKDSEINALNIQIEKLKKEKESNQIKIDNFENASKSLDKLIGSQISDNSRKGVGFESYNDVLPPSTSLFAPLTIDLSNSGLEEFQQPEFEGIGFKANKSVYENSSNEIKKTTDALTIGFKANKSVCEKSEVMVLKSDNVQHKPEQANQPRKGTGQREVKPVWNNTMRFNHQNFSNSRRNFAPTAVLTKSGIVPISAARQSSSREATLVSVARPINTAAPKPFVNVAKTRPNSFQKSHLLSRRPFNQQTALKNRNLNEKVNTAKVISVNTAKGNRVTSVVGKQGINAVKSLACWVWRPKIKGDPQDALKDTGIFDSGCSRHMTENKSYLIINNMMEDLLHLQAVLKEMCDRKNSVLFTETECLILSPDFKLPDESLTCLFAKATNDESKLWHRRLGHINFKTMNKLVKGNLVRVVTDDYSRFSWVFFLAKKDETSGILKDFIIGIENQLNHNVKIIRCDNRTEFKNYDMNQFCRIKGIKREFSNARTSQQNGVAKRKNRTLIEAARTISEEAEFLPKDDAGKKATEQPTCNKGGKSNDLGSLDQQVKSGDDPKNINNTNNINTASPTVNAGGDKDGNFNSTNDEWVFSTPITINAVSSSFSHPDALEDHSKLTNLEGTDIFDDAYDDGDKGAEADYNNLETIILVSPIPSTRANKDHPKDQIVEEVHSVVQTRNMIKQSEAGLINFINKQRRTNHKDYQNCLFACFLSQMEPKKVTQALDDESYVEAIQESGSIGYRQEEGIDYDEVFAPVAMIEAIRLFLTYASFMDFTVYQMDVKSAFLYGTIEEEVYISQPPSFVDPEFPDKVYKVEKALYGLHQSPGAWYKTLSTYLLENGFKRGTIDKTLFIKKIKNDILLVQVYVDDIIFRSTKKSLSTEFEQLMHKRFQMSSMGEPTFFLGLQVEQRKDGIFLSQDKYVCDILKKFGFSSVKTTSTPMETHKPLSKDADGINVDVHLYRSMIGSLMYLTSSRADIMFAVCACSRFQVQPKASHMHAAKRIFRYLKGQPTLGLWYPKDSPMDLIAYSDSDYAGVSLDRKSTTRDLLTKAFDVTRFQFLIASIGLELKGYLINNGYADLFFDQHNMVACLEKTEENAEFHQIVDFLSTCSINYALTAVVISESSVRSDLLFNDEDGIACLTNDEIFKNVALMGYEQLSTKLTFQKAPEGEGSAIPPKPQPTPSTSQPNVSRPQLESLQIETPPPAVSQTEAHQTAIHVAVLGAKKPWGTLSQTRSKRVLEQPNEPLLSEGHTFGSEEGRIEHTFELTNNVPTTPHDSPLSGGNTPGSDEGRMELIQELMETCTSLTKRVLALEEAKTAQDKRRLFKGRVKTSTDKSLGENASKQGRNDDQTNELNLTDGDDTKVIVEDKGSGEKGDSTADQVSTARPKVSAATPSTLPPTITIFDDEDLTIAQTLVKMRSEKAKEKEKGVVLKDEEEPSRLNRSTTTLQPLPKIDPKDKGKGILVKEEPEKQVKIKRRDQGLAQIESDAELAQRLHEEELAELDRAQKERQKQEEATNTALTEEKREREQFTIEERAQFLVETIAAQRKFRATQRAAEIRSKPPTKTQLRNLMMTYLKNMGGYKHSQLKGNTYEEILGLYERQQKRIQDFTPIDSEKEAQKSEEEAAEYGKEKEELRLNLKIIPNNDSEVNYEPLSRKFPIVNREYQLLGKMEAKDMEVYKLTRADRSLSYHGNIQALLRRLDMQDLNDLYSLVQERFQDHPLEGHDLLLWGDLRMIFDPDEKDELWMNQLDWKLLKWKLYENCGVHTLFMDGTPMEINMLVEKKYPLIKELLEKMLNLQLEAEEESTMAFELIKFIKSLLEE</sequence>
<dbReference type="EMBL" id="BQNB010009394">
    <property type="protein sequence ID" value="GJS62921.1"/>
    <property type="molecule type" value="Genomic_DNA"/>
</dbReference>
<feature type="region of interest" description="Disordered" evidence="2">
    <location>
        <begin position="626"/>
        <end position="690"/>
    </location>
</feature>
<organism evidence="4 5">
    <name type="scientific">Tanacetum coccineum</name>
    <dbReference type="NCBI Taxonomy" id="301880"/>
    <lineage>
        <taxon>Eukaryota</taxon>
        <taxon>Viridiplantae</taxon>
        <taxon>Streptophyta</taxon>
        <taxon>Embryophyta</taxon>
        <taxon>Tracheophyta</taxon>
        <taxon>Spermatophyta</taxon>
        <taxon>Magnoliopsida</taxon>
        <taxon>eudicotyledons</taxon>
        <taxon>Gunneridae</taxon>
        <taxon>Pentapetalae</taxon>
        <taxon>asterids</taxon>
        <taxon>campanulids</taxon>
        <taxon>Asterales</taxon>
        <taxon>Asteraceae</taxon>
        <taxon>Asteroideae</taxon>
        <taxon>Anthemideae</taxon>
        <taxon>Anthemidinae</taxon>
        <taxon>Tanacetum</taxon>
    </lineage>
</organism>
<evidence type="ECO:0000256" key="2">
    <source>
        <dbReference type="SAM" id="MobiDB-lite"/>
    </source>
</evidence>
<feature type="compositionally biased region" description="Low complexity" evidence="2">
    <location>
        <begin position="667"/>
        <end position="676"/>
    </location>
</feature>
<feature type="region of interest" description="Disordered" evidence="2">
    <location>
        <begin position="1613"/>
        <end position="1634"/>
    </location>
</feature>
<gene>
    <name evidence="4" type="ORF">Tco_0677485</name>
</gene>
<feature type="coiled-coil region" evidence="1">
    <location>
        <begin position="113"/>
        <end position="147"/>
    </location>
</feature>
<feature type="compositionally biased region" description="Basic and acidic residues" evidence="2">
    <location>
        <begin position="1613"/>
        <end position="1623"/>
    </location>
</feature>
<dbReference type="Gene3D" id="3.30.420.10">
    <property type="entry name" value="Ribonuclease H-like superfamily/Ribonuclease H"/>
    <property type="match status" value="1"/>
</dbReference>
<reference evidence="4" key="2">
    <citation type="submission" date="2022-01" db="EMBL/GenBank/DDBJ databases">
        <authorList>
            <person name="Yamashiro T."/>
            <person name="Shiraishi A."/>
            <person name="Satake H."/>
            <person name="Nakayama K."/>
        </authorList>
    </citation>
    <scope>NUCLEOTIDE SEQUENCE</scope>
</reference>
<accession>A0ABQ4XCD2</accession>
<dbReference type="PANTHER" id="PTHR11439">
    <property type="entry name" value="GAG-POL-RELATED RETROTRANSPOSON"/>
    <property type="match status" value="1"/>
</dbReference>
<evidence type="ECO:0000259" key="3">
    <source>
        <dbReference type="PROSITE" id="PS50994"/>
    </source>
</evidence>
<feature type="region of interest" description="Disordered" evidence="2">
    <location>
        <begin position="1375"/>
        <end position="1396"/>
    </location>
</feature>
<feature type="region of interest" description="Disordered" evidence="2">
    <location>
        <begin position="1719"/>
        <end position="1738"/>
    </location>
</feature>
<dbReference type="PROSITE" id="PS50994">
    <property type="entry name" value="INTEGRASE"/>
    <property type="match status" value="1"/>
</dbReference>
<evidence type="ECO:0000256" key="1">
    <source>
        <dbReference type="SAM" id="Coils"/>
    </source>
</evidence>
<dbReference type="InterPro" id="IPR025724">
    <property type="entry name" value="GAG-pre-integrase_dom"/>
</dbReference>
<dbReference type="Pfam" id="PF13976">
    <property type="entry name" value="gag_pre-integrs"/>
    <property type="match status" value="1"/>
</dbReference>
<dbReference type="PANTHER" id="PTHR11439:SF495">
    <property type="entry name" value="REVERSE TRANSCRIPTASE, RNA-DEPENDENT DNA POLYMERASE-RELATED"/>
    <property type="match status" value="1"/>
</dbReference>
<comment type="caution">
    <text evidence="4">The sequence shown here is derived from an EMBL/GenBank/DDBJ whole genome shotgun (WGS) entry which is preliminary data.</text>
</comment>
<feature type="compositionally biased region" description="Basic and acidic residues" evidence="2">
    <location>
        <begin position="1468"/>
        <end position="1485"/>
    </location>
</feature>
<name>A0ABQ4XCD2_9ASTR</name>
<feature type="compositionally biased region" description="Polar residues" evidence="2">
    <location>
        <begin position="1375"/>
        <end position="1394"/>
    </location>
</feature>
<dbReference type="Pfam" id="PF07727">
    <property type="entry name" value="RVT_2"/>
    <property type="match status" value="1"/>
</dbReference>
<dbReference type="Proteomes" id="UP001151760">
    <property type="component" value="Unassembled WGS sequence"/>
</dbReference>
<evidence type="ECO:0000313" key="4">
    <source>
        <dbReference type="EMBL" id="GJS62921.1"/>
    </source>
</evidence>
<dbReference type="InterPro" id="IPR036397">
    <property type="entry name" value="RNaseH_sf"/>
</dbReference>
<dbReference type="SUPFAM" id="SSF56672">
    <property type="entry name" value="DNA/RNA polymerases"/>
    <property type="match status" value="1"/>
</dbReference>
<dbReference type="InterPro" id="IPR043502">
    <property type="entry name" value="DNA/RNA_pol_sf"/>
</dbReference>
<feature type="region of interest" description="Disordered" evidence="2">
    <location>
        <begin position="1274"/>
        <end position="1303"/>
    </location>
</feature>
<feature type="region of interest" description="Disordered" evidence="2">
    <location>
        <begin position="1431"/>
        <end position="1502"/>
    </location>
</feature>
<proteinExistence type="predicted"/>
<feature type="region of interest" description="Disordered" evidence="2">
    <location>
        <begin position="1536"/>
        <end position="1568"/>
    </location>
</feature>
<keyword evidence="1" id="KW-0175">Coiled coil</keyword>
<dbReference type="InterPro" id="IPR001584">
    <property type="entry name" value="Integrase_cat-core"/>
</dbReference>
<dbReference type="InterPro" id="IPR012337">
    <property type="entry name" value="RNaseH-like_sf"/>
</dbReference>
<feature type="compositionally biased region" description="Polar residues" evidence="2">
    <location>
        <begin position="651"/>
        <end position="660"/>
    </location>
</feature>
<reference evidence="4" key="1">
    <citation type="journal article" date="2022" name="Int. J. Mol. Sci.">
        <title>Draft Genome of Tanacetum Coccineum: Genomic Comparison of Closely Related Tanacetum-Family Plants.</title>
        <authorList>
            <person name="Yamashiro T."/>
            <person name="Shiraishi A."/>
            <person name="Nakayama K."/>
            <person name="Satake H."/>
        </authorList>
    </citation>
    <scope>NUCLEOTIDE SEQUENCE</scope>
</reference>
<dbReference type="InterPro" id="IPR013103">
    <property type="entry name" value="RVT_2"/>
</dbReference>